<keyword evidence="1" id="KW-1133">Transmembrane helix</keyword>
<evidence type="ECO:0000256" key="1">
    <source>
        <dbReference type="SAM" id="Phobius"/>
    </source>
</evidence>
<keyword evidence="3" id="KW-1185">Reference proteome</keyword>
<protein>
    <recommendedName>
        <fullName evidence="4">DUF4149 domain-containing protein</fullName>
    </recommendedName>
</protein>
<proteinExistence type="predicted"/>
<dbReference type="RefSeq" id="WP_047754677.1">
    <property type="nucleotide sequence ID" value="NZ_CAJUHA010000014.1"/>
</dbReference>
<dbReference type="PATRIC" id="fig|1330330.3.peg.1343"/>
<dbReference type="KEGG" id="kpf:IX53_06625"/>
<dbReference type="EMBL" id="CP011232">
    <property type="protein sequence ID" value="AKI97542.1"/>
    <property type="molecule type" value="Genomic_DNA"/>
</dbReference>
<dbReference type="Proteomes" id="UP000035159">
    <property type="component" value="Chromosome"/>
</dbReference>
<gene>
    <name evidence="2" type="ORF">IX53_06625</name>
</gene>
<feature type="transmembrane region" description="Helical" evidence="1">
    <location>
        <begin position="12"/>
        <end position="35"/>
    </location>
</feature>
<dbReference type="STRING" id="1330330.IX53_06625"/>
<reference evidence="2 3" key="1">
    <citation type="submission" date="2015-04" db="EMBL/GenBank/DDBJ databases">
        <title>Complete Genome Sequence of Kosmotoga pacifica SLHLJ1.</title>
        <authorList>
            <person name="Jiang L.J."/>
            <person name="Shao Z.Z."/>
            <person name="Jebbar M."/>
        </authorList>
    </citation>
    <scope>NUCLEOTIDE SEQUENCE [LARGE SCALE GENOMIC DNA]</scope>
    <source>
        <strain evidence="2 3">SLHLJ1</strain>
    </source>
</reference>
<evidence type="ECO:0008006" key="4">
    <source>
        <dbReference type="Google" id="ProtNLM"/>
    </source>
</evidence>
<feature type="transmembrane region" description="Helical" evidence="1">
    <location>
        <begin position="56"/>
        <end position="75"/>
    </location>
</feature>
<keyword evidence="1" id="KW-0812">Transmembrane</keyword>
<dbReference type="AlphaFoldDB" id="A0A0G2Z7M0"/>
<name>A0A0G2Z7M0_9BACT</name>
<keyword evidence="1" id="KW-0472">Membrane</keyword>
<evidence type="ECO:0000313" key="2">
    <source>
        <dbReference type="EMBL" id="AKI97542.1"/>
    </source>
</evidence>
<dbReference type="OrthoDB" id="46840at2"/>
<organism evidence="2 3">
    <name type="scientific">Kosmotoga pacifica</name>
    <dbReference type="NCBI Taxonomy" id="1330330"/>
    <lineage>
        <taxon>Bacteria</taxon>
        <taxon>Thermotogati</taxon>
        <taxon>Thermotogota</taxon>
        <taxon>Thermotogae</taxon>
        <taxon>Kosmotogales</taxon>
        <taxon>Kosmotogaceae</taxon>
        <taxon>Kosmotoga</taxon>
    </lineage>
</organism>
<accession>A0A0G2Z7M0</accession>
<feature type="transmembrane region" description="Helical" evidence="1">
    <location>
        <begin position="87"/>
        <end position="107"/>
    </location>
</feature>
<evidence type="ECO:0000313" key="3">
    <source>
        <dbReference type="Proteomes" id="UP000035159"/>
    </source>
</evidence>
<feature type="transmembrane region" description="Helical" evidence="1">
    <location>
        <begin position="127"/>
        <end position="149"/>
    </location>
</feature>
<sequence>MDVFLFVNRYVLILSSILWAGFSITLGFFLIPLIAKKDIPEIKVLVFNILRTYRRVMYICWILMLGTSLVEYFIIHAISNFENVCQSLIISGLAVFTLHIIWSIYLLSIAKKNEYNPLAMTERDMRILVGGSYFNNFLIISIILIYAIVEMMFHL</sequence>